<reference evidence="2 3" key="1">
    <citation type="submission" date="2021-06" db="EMBL/GenBank/DDBJ databases">
        <title>Caerostris darwini draft genome.</title>
        <authorList>
            <person name="Kono N."/>
            <person name="Arakawa K."/>
        </authorList>
    </citation>
    <scope>NUCLEOTIDE SEQUENCE [LARGE SCALE GENOMIC DNA]</scope>
</reference>
<organism evidence="2 3">
    <name type="scientific">Caerostris darwini</name>
    <dbReference type="NCBI Taxonomy" id="1538125"/>
    <lineage>
        <taxon>Eukaryota</taxon>
        <taxon>Metazoa</taxon>
        <taxon>Ecdysozoa</taxon>
        <taxon>Arthropoda</taxon>
        <taxon>Chelicerata</taxon>
        <taxon>Arachnida</taxon>
        <taxon>Araneae</taxon>
        <taxon>Araneomorphae</taxon>
        <taxon>Entelegynae</taxon>
        <taxon>Araneoidea</taxon>
        <taxon>Araneidae</taxon>
        <taxon>Caerostris</taxon>
    </lineage>
</organism>
<dbReference type="AlphaFoldDB" id="A0AAV4Q9V2"/>
<keyword evidence="3" id="KW-1185">Reference proteome</keyword>
<keyword evidence="2" id="KW-0695">RNA-directed DNA polymerase</keyword>
<protein>
    <submittedName>
        <fullName evidence="2">Reverse transcriptase domain-containing protein</fullName>
    </submittedName>
</protein>
<proteinExistence type="predicted"/>
<feature type="domain" description="Reverse transcriptase" evidence="1">
    <location>
        <begin position="32"/>
        <end position="133"/>
    </location>
</feature>
<evidence type="ECO:0000259" key="1">
    <source>
        <dbReference type="Pfam" id="PF00078"/>
    </source>
</evidence>
<sequence>MQKGIYLIFLTPPGVLENCPRFFKNSIIIPILKPGKNVTICKSYRPISLTCILCKLMERIIPRRIMDFLIKHNLFHFYQTAYRAKHSTVEQLFYLSQSIINGLREKPHRKTVAVFLDLSAAFDRVWRQKPYTYYSQYRDQRQCAFMD</sequence>
<dbReference type="InterPro" id="IPR000477">
    <property type="entry name" value="RT_dom"/>
</dbReference>
<evidence type="ECO:0000313" key="3">
    <source>
        <dbReference type="Proteomes" id="UP001054837"/>
    </source>
</evidence>
<dbReference type="GO" id="GO:0003964">
    <property type="term" value="F:RNA-directed DNA polymerase activity"/>
    <property type="evidence" value="ECO:0007669"/>
    <property type="project" value="UniProtKB-KW"/>
</dbReference>
<dbReference type="Proteomes" id="UP001054837">
    <property type="component" value="Unassembled WGS sequence"/>
</dbReference>
<keyword evidence="2" id="KW-0808">Transferase</keyword>
<evidence type="ECO:0000313" key="2">
    <source>
        <dbReference type="EMBL" id="GIY04790.1"/>
    </source>
</evidence>
<dbReference type="Pfam" id="PF00078">
    <property type="entry name" value="RVT_1"/>
    <property type="match status" value="1"/>
</dbReference>
<dbReference type="EMBL" id="BPLQ01003974">
    <property type="protein sequence ID" value="GIY04790.1"/>
    <property type="molecule type" value="Genomic_DNA"/>
</dbReference>
<accession>A0AAV4Q9V2</accession>
<comment type="caution">
    <text evidence="2">The sequence shown here is derived from an EMBL/GenBank/DDBJ whole genome shotgun (WGS) entry which is preliminary data.</text>
</comment>
<name>A0AAV4Q9V2_9ARAC</name>
<keyword evidence="2" id="KW-0548">Nucleotidyltransferase</keyword>
<gene>
    <name evidence="2" type="primary">DDZ39_07810</name>
    <name evidence="2" type="ORF">CDAR_248501</name>
</gene>
<dbReference type="PANTHER" id="PTHR19446">
    <property type="entry name" value="REVERSE TRANSCRIPTASES"/>
    <property type="match status" value="1"/>
</dbReference>